<dbReference type="GO" id="GO:0008270">
    <property type="term" value="F:zinc ion binding"/>
    <property type="evidence" value="ECO:0007669"/>
    <property type="project" value="InterPro"/>
</dbReference>
<evidence type="ECO:0000256" key="2">
    <source>
        <dbReference type="ARBA" id="ARBA00023242"/>
    </source>
</evidence>
<dbReference type="GO" id="GO:0000981">
    <property type="term" value="F:DNA-binding transcription factor activity, RNA polymerase II-specific"/>
    <property type="evidence" value="ECO:0007669"/>
    <property type="project" value="InterPro"/>
</dbReference>
<feature type="region of interest" description="Disordered" evidence="3">
    <location>
        <begin position="84"/>
        <end position="135"/>
    </location>
</feature>
<keyword evidence="1" id="KW-0479">Metal-binding</keyword>
<dbReference type="InterPro" id="IPR036864">
    <property type="entry name" value="Zn2-C6_fun-type_DNA-bd_sf"/>
</dbReference>
<dbReference type="GO" id="GO:0006351">
    <property type="term" value="P:DNA-templated transcription"/>
    <property type="evidence" value="ECO:0007669"/>
    <property type="project" value="InterPro"/>
</dbReference>
<dbReference type="CDD" id="cd12148">
    <property type="entry name" value="fungal_TF_MHR"/>
    <property type="match status" value="1"/>
</dbReference>
<feature type="region of interest" description="Disordered" evidence="3">
    <location>
        <begin position="206"/>
        <end position="240"/>
    </location>
</feature>
<gene>
    <name evidence="5" type="ORF">CONLIGDRAFT_717070</name>
</gene>
<proteinExistence type="predicted"/>
<feature type="compositionally biased region" description="Polar residues" evidence="3">
    <location>
        <begin position="689"/>
        <end position="710"/>
    </location>
</feature>
<dbReference type="PANTHER" id="PTHR46910:SF40">
    <property type="entry name" value="ZN(II)2CYS6 TRANSCRIPTION FACTOR (EUROFUNG)"/>
    <property type="match status" value="1"/>
</dbReference>
<evidence type="ECO:0000259" key="4">
    <source>
        <dbReference type="Pfam" id="PF04082"/>
    </source>
</evidence>
<dbReference type="EMBL" id="KV875100">
    <property type="protein sequence ID" value="OIW26861.1"/>
    <property type="molecule type" value="Genomic_DNA"/>
</dbReference>
<feature type="region of interest" description="Disordered" evidence="3">
    <location>
        <begin position="689"/>
        <end position="713"/>
    </location>
</feature>
<dbReference type="STRING" id="1408157.A0A1J7IHJ3"/>
<evidence type="ECO:0000256" key="3">
    <source>
        <dbReference type="SAM" id="MobiDB-lite"/>
    </source>
</evidence>
<dbReference type="InterPro" id="IPR050987">
    <property type="entry name" value="AtrR-like"/>
</dbReference>
<dbReference type="Proteomes" id="UP000182658">
    <property type="component" value="Unassembled WGS sequence"/>
</dbReference>
<dbReference type="OrthoDB" id="10031947at2759"/>
<dbReference type="AlphaFoldDB" id="A0A1J7IHJ3"/>
<evidence type="ECO:0000313" key="5">
    <source>
        <dbReference type="EMBL" id="OIW26861.1"/>
    </source>
</evidence>
<feature type="region of interest" description="Disordered" evidence="3">
    <location>
        <begin position="30"/>
        <end position="51"/>
    </location>
</feature>
<sequence>MFPTPSALDPCCPSANHCETLSDLKRMAGQQVVGTQPRHEPLDSPPGQVPRGARLRFVASDAVGLPVKRKQVQHACLACRQKKKKCNHGPEAGNSGQLSPGLSQSPDGPREAKRPRNAERRTETPSSTAIDVDDDASKAASHLLRLSDRSGGLASADLPEEEDPQARFVGDLNPENILISAMAEVSRNSPSPHHQRDSAVGIWKAPVQPDRHGNGRTSTRVPLPSAAVSDRRRSSHTSQTAALDDIATLEETLRTARNNWIERCLADIDPPQTAFNNLRSIYLKKIHPIFPIFDEKRLMSLGTNRIDRAIKLVISLAASTDHEARGHLRLEAYPTALSYQDFSSKVSGLLRALIQEIDFSNRLLDQIRILALMAMYWQPLEEQDWDGPARLFSQAMAIVFSIGLHLEVYDKAYHIHNQHDETPAGHTPRQRCREDIERIFLCIFALDRMMASFHGRPILLNERDFDRDILKYAAMQAPCFRLFILVIWQLNLIQDLYRPCSTSHQSVEVSVFERLILDSGAQNAPPSIIASIEVFHHAVCALSVRQTRQAFANPPLIGPGKQQDYPHLPQPLLNARRSISADRILQIVKQYDVGPLPFIPYALSISLSVAYRKWRFSQIPMFRARGRAAFMEVLPVLEEWGRVFTSARINYNLAQKVVEGMEKVQDNIKRKCREGTPAMAPIRDQLNNAMSGTNPKGLSSGQATTSQSDTVVPEPSSLVGLNGNEGHITGTPPQSSVESLPVSVPAPDPRALSFNYDFSFPEDLASLDLFNFFDESTNMDVGEMDSMFDRNLDPMAPAFWPAYPSLDPDRIDQGAAFFP</sequence>
<dbReference type="GO" id="GO:0003677">
    <property type="term" value="F:DNA binding"/>
    <property type="evidence" value="ECO:0007669"/>
    <property type="project" value="InterPro"/>
</dbReference>
<keyword evidence="2" id="KW-0539">Nucleus</keyword>
<dbReference type="InParanoid" id="A0A1J7IHJ3"/>
<reference evidence="5 6" key="1">
    <citation type="submission" date="2016-10" db="EMBL/GenBank/DDBJ databases">
        <title>Draft genome sequence of Coniochaeta ligniaria NRRL30616, a lignocellulolytic fungus for bioabatement of inhibitors in plant biomass hydrolysates.</title>
        <authorList>
            <consortium name="DOE Joint Genome Institute"/>
            <person name="Jimenez D.J."/>
            <person name="Hector R.E."/>
            <person name="Riley R."/>
            <person name="Sun H."/>
            <person name="Grigoriev I.V."/>
            <person name="Van Elsas J.D."/>
            <person name="Nichols N.N."/>
        </authorList>
    </citation>
    <scope>NUCLEOTIDE SEQUENCE [LARGE SCALE GENOMIC DNA]</scope>
    <source>
        <strain evidence="5 6">NRRL 30616</strain>
    </source>
</reference>
<keyword evidence="6" id="KW-1185">Reference proteome</keyword>
<evidence type="ECO:0000256" key="1">
    <source>
        <dbReference type="ARBA" id="ARBA00022723"/>
    </source>
</evidence>
<dbReference type="InterPro" id="IPR001138">
    <property type="entry name" value="Zn2Cys6_DnaBD"/>
</dbReference>
<dbReference type="Pfam" id="PF04082">
    <property type="entry name" value="Fungal_trans"/>
    <property type="match status" value="1"/>
</dbReference>
<dbReference type="PANTHER" id="PTHR46910">
    <property type="entry name" value="TRANSCRIPTION FACTOR PDR1"/>
    <property type="match status" value="1"/>
</dbReference>
<feature type="compositionally biased region" description="Basic and acidic residues" evidence="3">
    <location>
        <begin position="108"/>
        <end position="123"/>
    </location>
</feature>
<feature type="domain" description="Xylanolytic transcriptional activator regulatory" evidence="4">
    <location>
        <begin position="281"/>
        <end position="465"/>
    </location>
</feature>
<feature type="compositionally biased region" description="Polar residues" evidence="3">
    <location>
        <begin position="94"/>
        <end position="106"/>
    </location>
</feature>
<evidence type="ECO:0000313" key="6">
    <source>
        <dbReference type="Proteomes" id="UP000182658"/>
    </source>
</evidence>
<accession>A0A1J7IHJ3</accession>
<protein>
    <recommendedName>
        <fullName evidence="4">Xylanolytic transcriptional activator regulatory domain-containing protein</fullName>
    </recommendedName>
</protein>
<name>A0A1J7IHJ3_9PEZI</name>
<dbReference type="InterPro" id="IPR007219">
    <property type="entry name" value="XnlR_reg_dom"/>
</dbReference>
<dbReference type="CDD" id="cd00067">
    <property type="entry name" value="GAL4"/>
    <property type="match status" value="1"/>
</dbReference>
<organism evidence="5 6">
    <name type="scientific">Coniochaeta ligniaria NRRL 30616</name>
    <dbReference type="NCBI Taxonomy" id="1408157"/>
    <lineage>
        <taxon>Eukaryota</taxon>
        <taxon>Fungi</taxon>
        <taxon>Dikarya</taxon>
        <taxon>Ascomycota</taxon>
        <taxon>Pezizomycotina</taxon>
        <taxon>Sordariomycetes</taxon>
        <taxon>Sordariomycetidae</taxon>
        <taxon>Coniochaetales</taxon>
        <taxon>Coniochaetaceae</taxon>
        <taxon>Coniochaeta</taxon>
    </lineage>
</organism>
<dbReference type="SUPFAM" id="SSF57701">
    <property type="entry name" value="Zn2/Cys6 DNA-binding domain"/>
    <property type="match status" value="1"/>
</dbReference>